<organism evidence="1 2">
    <name type="scientific">Phytophthora rubi</name>
    <dbReference type="NCBI Taxonomy" id="129364"/>
    <lineage>
        <taxon>Eukaryota</taxon>
        <taxon>Sar</taxon>
        <taxon>Stramenopiles</taxon>
        <taxon>Oomycota</taxon>
        <taxon>Peronosporomycetes</taxon>
        <taxon>Peronosporales</taxon>
        <taxon>Peronosporaceae</taxon>
        <taxon>Phytophthora</taxon>
    </lineage>
</organism>
<protein>
    <recommendedName>
        <fullName evidence="3">Reverse transcriptase Ty1/copia-type domain-containing protein</fullName>
    </recommendedName>
</protein>
<reference evidence="1 2" key="1">
    <citation type="submission" date="2018-09" db="EMBL/GenBank/DDBJ databases">
        <title>Genomic investigation of the strawberry pathogen Phytophthora fragariae indicates pathogenicity is determined by transcriptional variation in three key races.</title>
        <authorList>
            <person name="Adams T.M."/>
            <person name="Armitage A.D."/>
            <person name="Sobczyk M.K."/>
            <person name="Bates H.J."/>
            <person name="Dunwell J.M."/>
            <person name="Nellist C.F."/>
            <person name="Harrison R.J."/>
        </authorList>
    </citation>
    <scope>NUCLEOTIDE SEQUENCE [LARGE SCALE GENOMIC DNA]</scope>
    <source>
        <strain evidence="1 2">SCRP249</strain>
    </source>
</reference>
<dbReference type="EMBL" id="QXFV01000012">
    <property type="protein sequence ID" value="KAE9052460.1"/>
    <property type="molecule type" value="Genomic_DNA"/>
</dbReference>
<dbReference type="Proteomes" id="UP000429607">
    <property type="component" value="Unassembled WGS sequence"/>
</dbReference>
<dbReference type="AlphaFoldDB" id="A0A6A3PFS2"/>
<evidence type="ECO:0000313" key="2">
    <source>
        <dbReference type="Proteomes" id="UP000429607"/>
    </source>
</evidence>
<evidence type="ECO:0000313" key="1">
    <source>
        <dbReference type="EMBL" id="KAE9052460.1"/>
    </source>
</evidence>
<accession>A0A6A3PFS2</accession>
<proteinExistence type="predicted"/>
<evidence type="ECO:0008006" key="3">
    <source>
        <dbReference type="Google" id="ProtNLM"/>
    </source>
</evidence>
<name>A0A6A3PFS2_9STRA</name>
<comment type="caution">
    <text evidence="1">The sequence shown here is derived from an EMBL/GenBank/DDBJ whole genome shotgun (WGS) entry which is preliminary data.</text>
</comment>
<gene>
    <name evidence="1" type="ORF">PR001_g496</name>
</gene>
<sequence>MKDYGLVMNVSQGTSVELMTYFDVDYANDRADRGSISGYVTMLDGNVISYASRKQEINAMSTCEGEYAATAA</sequence>